<accession>A0A5N5TD91</accession>
<evidence type="ECO:0000313" key="2">
    <source>
        <dbReference type="Proteomes" id="UP000326759"/>
    </source>
</evidence>
<protein>
    <submittedName>
        <fullName evidence="1">Uncharacterized protein</fullName>
    </submittedName>
</protein>
<reference evidence="1 2" key="1">
    <citation type="journal article" date="2019" name="PLoS Biol.">
        <title>Sex chromosomes control vertical transmission of feminizing Wolbachia symbionts in an isopod.</title>
        <authorList>
            <person name="Becking T."/>
            <person name="Chebbi M.A."/>
            <person name="Giraud I."/>
            <person name="Moumen B."/>
            <person name="Laverre T."/>
            <person name="Caubet Y."/>
            <person name="Peccoud J."/>
            <person name="Gilbert C."/>
            <person name="Cordaux R."/>
        </authorList>
    </citation>
    <scope>NUCLEOTIDE SEQUENCE [LARGE SCALE GENOMIC DNA]</scope>
    <source>
        <strain evidence="1">ANa2</strain>
        <tissue evidence="1">Whole body excluding digestive tract and cuticle</tissue>
    </source>
</reference>
<dbReference type="AlphaFoldDB" id="A0A5N5TD91"/>
<proteinExistence type="predicted"/>
<evidence type="ECO:0000313" key="1">
    <source>
        <dbReference type="EMBL" id="KAB7504626.1"/>
    </source>
</evidence>
<gene>
    <name evidence="1" type="ORF">Anas_09450</name>
</gene>
<organism evidence="1 2">
    <name type="scientific">Armadillidium nasatum</name>
    <dbReference type="NCBI Taxonomy" id="96803"/>
    <lineage>
        <taxon>Eukaryota</taxon>
        <taxon>Metazoa</taxon>
        <taxon>Ecdysozoa</taxon>
        <taxon>Arthropoda</taxon>
        <taxon>Crustacea</taxon>
        <taxon>Multicrustacea</taxon>
        <taxon>Malacostraca</taxon>
        <taxon>Eumalacostraca</taxon>
        <taxon>Peracarida</taxon>
        <taxon>Isopoda</taxon>
        <taxon>Oniscidea</taxon>
        <taxon>Crinocheta</taxon>
        <taxon>Armadillidiidae</taxon>
        <taxon>Armadillidium</taxon>
    </lineage>
</organism>
<name>A0A5N5TD91_9CRUS</name>
<keyword evidence="2" id="KW-1185">Reference proteome</keyword>
<dbReference type="EMBL" id="SEYY01002719">
    <property type="protein sequence ID" value="KAB7504626.1"/>
    <property type="molecule type" value="Genomic_DNA"/>
</dbReference>
<comment type="caution">
    <text evidence="1">The sequence shown here is derived from an EMBL/GenBank/DDBJ whole genome shotgun (WGS) entry which is preliminary data.</text>
</comment>
<sequence>MDYKNEVENCLLQDGVKLKKATNISDFYNGTVFEIEDCEAPKVETINNFPGSDEDFCDPLLLNSLSGVSNKLKGNDQTSLSGNQYICIN</sequence>
<dbReference type="Proteomes" id="UP000326759">
    <property type="component" value="Unassembled WGS sequence"/>
</dbReference>